<sequence>MSQDPPYDVIITILQLLTSTDENNFGSSAQTSDKFESTTPRDIFSAKKITDQQVNNTLEWMKFHISAINTESKLASISLLTNRKTELIQYLTKVIASPLTHLSQNSNQQEEIWSHASLIISSLSGRWAKPDFTRKITTIPNIKEIKLHEPSITEDNLGLKTWGASLTMSQRLSYRHKELLKEPVLELGAGTGLVGITIGLLGYQDVTLTDLPEIVGNMKANVELNDLSSCDCNEVIDSEKIYNGIKCGVLDWSKPEHFKGRPDAGYNTVILSDPIYSEKHPYWIQDVVKIMLSKSEDSRVLLQVPLRDRFGDIRQLLWNLLDEIGLTEVETTLDEGFDDFGEQKFIFKIYKWKRSL</sequence>
<evidence type="ECO:0000313" key="1">
    <source>
        <dbReference type="EMBL" id="GME96427.1"/>
    </source>
</evidence>
<reference evidence="1" key="1">
    <citation type="submission" date="2023-04" db="EMBL/GenBank/DDBJ databases">
        <title>Ambrosiozyma monospora NBRC 10751.</title>
        <authorList>
            <person name="Ichikawa N."/>
            <person name="Sato H."/>
            <person name="Tonouchi N."/>
        </authorList>
    </citation>
    <scope>NUCLEOTIDE SEQUENCE</scope>
    <source>
        <strain evidence="1">NBRC 10751</strain>
    </source>
</reference>
<accession>A0ACB5TWK7</accession>
<proteinExistence type="predicted"/>
<gene>
    <name evidence="1" type="ORF">Amon02_000998400</name>
</gene>
<organism evidence="1 2">
    <name type="scientific">Ambrosiozyma monospora</name>
    <name type="common">Yeast</name>
    <name type="synonym">Endomycopsis monosporus</name>
    <dbReference type="NCBI Taxonomy" id="43982"/>
    <lineage>
        <taxon>Eukaryota</taxon>
        <taxon>Fungi</taxon>
        <taxon>Dikarya</taxon>
        <taxon>Ascomycota</taxon>
        <taxon>Saccharomycotina</taxon>
        <taxon>Pichiomycetes</taxon>
        <taxon>Pichiales</taxon>
        <taxon>Pichiaceae</taxon>
        <taxon>Ambrosiozyma</taxon>
    </lineage>
</organism>
<protein>
    <submittedName>
        <fullName evidence="1">Unnamed protein product</fullName>
    </submittedName>
</protein>
<comment type="caution">
    <text evidence="1">The sequence shown here is derived from an EMBL/GenBank/DDBJ whole genome shotgun (WGS) entry which is preliminary data.</text>
</comment>
<dbReference type="Proteomes" id="UP001165064">
    <property type="component" value="Unassembled WGS sequence"/>
</dbReference>
<name>A0ACB5TWK7_AMBMO</name>
<evidence type="ECO:0000313" key="2">
    <source>
        <dbReference type="Proteomes" id="UP001165064"/>
    </source>
</evidence>
<dbReference type="EMBL" id="BSXS01009746">
    <property type="protein sequence ID" value="GME96427.1"/>
    <property type="molecule type" value="Genomic_DNA"/>
</dbReference>
<keyword evidence="2" id="KW-1185">Reference proteome</keyword>